<gene>
    <name evidence="13" type="ORF">METZ01_LOCUS119055</name>
</gene>
<dbReference type="GO" id="GO:0045259">
    <property type="term" value="C:proton-transporting ATP synthase complex"/>
    <property type="evidence" value="ECO:0007669"/>
    <property type="project" value="UniProtKB-KW"/>
</dbReference>
<evidence type="ECO:0008006" key="14">
    <source>
        <dbReference type="Google" id="ProtNLM"/>
    </source>
</evidence>
<feature type="transmembrane region" description="Helical" evidence="12">
    <location>
        <begin position="240"/>
        <end position="262"/>
    </location>
</feature>
<dbReference type="HAMAP" id="MF_01393">
    <property type="entry name" value="ATP_synth_a_bact"/>
    <property type="match status" value="1"/>
</dbReference>
<protein>
    <recommendedName>
        <fullName evidence="14">F-ATPase subunit 6</fullName>
    </recommendedName>
</protein>
<evidence type="ECO:0000256" key="12">
    <source>
        <dbReference type="SAM" id="Phobius"/>
    </source>
</evidence>
<feature type="transmembrane region" description="Helical" evidence="12">
    <location>
        <begin position="177"/>
        <end position="196"/>
    </location>
</feature>
<keyword evidence="10 12" id="KW-0472">Membrane</keyword>
<comment type="similarity">
    <text evidence="2">Belongs to the ATPase A chain family.</text>
</comment>
<organism evidence="13">
    <name type="scientific">marine metagenome</name>
    <dbReference type="NCBI Taxonomy" id="408172"/>
    <lineage>
        <taxon>unclassified sequences</taxon>
        <taxon>metagenomes</taxon>
        <taxon>ecological metagenomes</taxon>
    </lineage>
</organism>
<keyword evidence="11" id="KW-0066">ATP synthesis</keyword>
<sequence>MVKTELNSDKYIKHHLQNLTFGYCEEAGEWRFADGHINIRAPELAHQEQKEKSCEAKDMGIHAIHVDTMAMSLVLGSVFCLFFWRVAKKASVHKPTKLQNAIEYAFDFVRNTVSDNFDPKGNKIIGPMALTIVVWVFLMNLMDLLPVDLVPWIVNGFQSSTIHGPIHYFKVLPIADINAPVGMALGVAVLIHYYSIKNKGLGGFLAELSFQPLGKWALPFNMLIEIPGFYAKQIALGLRLYGNLFAGEMIFILIALLFGSFFESLYGAFLGVFGVLLHLAWAIFHVLIIALQAYVFMILTVVFLNQAHETHH</sequence>
<dbReference type="NCBIfam" id="TIGR01131">
    <property type="entry name" value="ATP_synt_6_or_A"/>
    <property type="match status" value="1"/>
</dbReference>
<dbReference type="EMBL" id="UINC01015781">
    <property type="protein sequence ID" value="SVA66201.1"/>
    <property type="molecule type" value="Genomic_DNA"/>
</dbReference>
<keyword evidence="4" id="KW-1003">Cell membrane</keyword>
<evidence type="ECO:0000256" key="8">
    <source>
        <dbReference type="ARBA" id="ARBA00022989"/>
    </source>
</evidence>
<dbReference type="PROSITE" id="PS00449">
    <property type="entry name" value="ATPASE_A"/>
    <property type="match status" value="1"/>
</dbReference>
<feature type="transmembrane region" description="Helical" evidence="12">
    <location>
        <begin position="69"/>
        <end position="87"/>
    </location>
</feature>
<dbReference type="InterPro" id="IPR000568">
    <property type="entry name" value="ATP_synth_F0_asu"/>
</dbReference>
<dbReference type="NCBIfam" id="NF004477">
    <property type="entry name" value="PRK05815.1-1"/>
    <property type="match status" value="1"/>
</dbReference>
<reference evidence="13" key="1">
    <citation type="submission" date="2018-05" db="EMBL/GenBank/DDBJ databases">
        <authorList>
            <person name="Lanie J.A."/>
            <person name="Ng W.-L."/>
            <person name="Kazmierczak K.M."/>
            <person name="Andrzejewski T.M."/>
            <person name="Davidsen T.M."/>
            <person name="Wayne K.J."/>
            <person name="Tettelin H."/>
            <person name="Glass J.I."/>
            <person name="Rusch D."/>
            <person name="Podicherti R."/>
            <person name="Tsui H.-C.T."/>
            <person name="Winkler M.E."/>
        </authorList>
    </citation>
    <scope>NUCLEOTIDE SEQUENCE</scope>
</reference>
<keyword evidence="5" id="KW-0138">CF(0)</keyword>
<evidence type="ECO:0000256" key="5">
    <source>
        <dbReference type="ARBA" id="ARBA00022547"/>
    </source>
</evidence>
<dbReference type="PANTHER" id="PTHR42823:SF3">
    <property type="entry name" value="ATP SYNTHASE SUBUNIT A, CHLOROPLASTIC"/>
    <property type="match status" value="1"/>
</dbReference>
<accession>A0A381XP64</accession>
<evidence type="ECO:0000256" key="10">
    <source>
        <dbReference type="ARBA" id="ARBA00023136"/>
    </source>
</evidence>
<dbReference type="GO" id="GO:0005886">
    <property type="term" value="C:plasma membrane"/>
    <property type="evidence" value="ECO:0007669"/>
    <property type="project" value="TreeGrafter"/>
</dbReference>
<evidence type="ECO:0000256" key="6">
    <source>
        <dbReference type="ARBA" id="ARBA00022692"/>
    </source>
</evidence>
<keyword evidence="3" id="KW-0813">Transport</keyword>
<name>A0A381XP64_9ZZZZ</name>
<dbReference type="InterPro" id="IPR023011">
    <property type="entry name" value="ATP_synth_F0_asu_AS"/>
</dbReference>
<dbReference type="InterPro" id="IPR045082">
    <property type="entry name" value="ATP_syn_F0_a_bact/chloroplast"/>
</dbReference>
<dbReference type="Gene3D" id="1.20.120.220">
    <property type="entry name" value="ATP synthase, F0 complex, subunit A"/>
    <property type="match status" value="1"/>
</dbReference>
<evidence type="ECO:0000256" key="3">
    <source>
        <dbReference type="ARBA" id="ARBA00022448"/>
    </source>
</evidence>
<dbReference type="SUPFAM" id="SSF81336">
    <property type="entry name" value="F1F0 ATP synthase subunit A"/>
    <property type="match status" value="1"/>
</dbReference>
<keyword evidence="7" id="KW-0375">Hydrogen ion transport</keyword>
<dbReference type="PANTHER" id="PTHR42823">
    <property type="entry name" value="ATP SYNTHASE SUBUNIT A, CHLOROPLASTIC"/>
    <property type="match status" value="1"/>
</dbReference>
<dbReference type="Pfam" id="PF00119">
    <property type="entry name" value="ATP-synt_A"/>
    <property type="match status" value="1"/>
</dbReference>
<evidence type="ECO:0000256" key="9">
    <source>
        <dbReference type="ARBA" id="ARBA00023065"/>
    </source>
</evidence>
<dbReference type="GO" id="GO:0046933">
    <property type="term" value="F:proton-transporting ATP synthase activity, rotational mechanism"/>
    <property type="evidence" value="ECO:0007669"/>
    <property type="project" value="TreeGrafter"/>
</dbReference>
<evidence type="ECO:0000256" key="11">
    <source>
        <dbReference type="ARBA" id="ARBA00023310"/>
    </source>
</evidence>
<evidence type="ECO:0000256" key="7">
    <source>
        <dbReference type="ARBA" id="ARBA00022781"/>
    </source>
</evidence>
<dbReference type="AlphaFoldDB" id="A0A381XP64"/>
<evidence type="ECO:0000256" key="2">
    <source>
        <dbReference type="ARBA" id="ARBA00006810"/>
    </source>
</evidence>
<dbReference type="GO" id="GO:0042777">
    <property type="term" value="P:proton motive force-driven plasma membrane ATP synthesis"/>
    <property type="evidence" value="ECO:0007669"/>
    <property type="project" value="TreeGrafter"/>
</dbReference>
<keyword evidence="9" id="KW-0406">Ion transport</keyword>
<feature type="transmembrane region" description="Helical" evidence="12">
    <location>
        <begin position="282"/>
        <end position="304"/>
    </location>
</feature>
<dbReference type="InterPro" id="IPR035908">
    <property type="entry name" value="F0_ATP_A_sf"/>
</dbReference>
<keyword evidence="6 12" id="KW-0812">Transmembrane</keyword>
<evidence type="ECO:0000256" key="4">
    <source>
        <dbReference type="ARBA" id="ARBA00022475"/>
    </source>
</evidence>
<proteinExistence type="inferred from homology"/>
<evidence type="ECO:0000256" key="1">
    <source>
        <dbReference type="ARBA" id="ARBA00004141"/>
    </source>
</evidence>
<comment type="subcellular location">
    <subcellularLocation>
        <location evidence="1">Membrane</location>
        <topology evidence="1">Multi-pass membrane protein</topology>
    </subcellularLocation>
</comment>
<dbReference type="CDD" id="cd00310">
    <property type="entry name" value="ATP-synt_Fo_a_6"/>
    <property type="match status" value="1"/>
</dbReference>
<keyword evidence="8 12" id="KW-1133">Transmembrane helix</keyword>
<dbReference type="FunFam" id="1.20.120.220:FF:000002">
    <property type="entry name" value="ATP synthase subunit a"/>
    <property type="match status" value="1"/>
</dbReference>
<evidence type="ECO:0000313" key="13">
    <source>
        <dbReference type="EMBL" id="SVA66201.1"/>
    </source>
</evidence>